<comment type="caution">
    <text evidence="1">The sequence shown here is derived from an EMBL/GenBank/DDBJ whole genome shotgun (WGS) entry which is preliminary data.</text>
</comment>
<evidence type="ECO:0000313" key="2">
    <source>
        <dbReference type="Proteomes" id="UP001568358"/>
    </source>
</evidence>
<proteinExistence type="predicted"/>
<gene>
    <name evidence="1" type="ORF">AB2Z07_05555</name>
</gene>
<organism evidence="1 2">
    <name type="scientific">Halodesulfovibrio aestuarii</name>
    <dbReference type="NCBI Taxonomy" id="126333"/>
    <lineage>
        <taxon>Bacteria</taxon>
        <taxon>Pseudomonadati</taxon>
        <taxon>Thermodesulfobacteriota</taxon>
        <taxon>Desulfovibrionia</taxon>
        <taxon>Desulfovibrionales</taxon>
        <taxon>Desulfovibrionaceae</taxon>
        <taxon>Halodesulfovibrio</taxon>
    </lineage>
</organism>
<name>A0ABV4JTB0_9BACT</name>
<keyword evidence="2" id="KW-1185">Reference proteome</keyword>
<dbReference type="EMBL" id="JBFSOO010000003">
    <property type="protein sequence ID" value="MEZ6853005.1"/>
    <property type="molecule type" value="Genomic_DNA"/>
</dbReference>
<dbReference type="RefSeq" id="WP_371150176.1">
    <property type="nucleotide sequence ID" value="NZ_JBFSOO010000003.1"/>
</dbReference>
<dbReference type="Proteomes" id="UP001568358">
    <property type="component" value="Unassembled WGS sequence"/>
</dbReference>
<accession>A0ABV4JTB0</accession>
<sequence>MRCIPKNLVANTVADCLLSPDGFPPSAGYSLTLALRGAGVADVASTASVEDDAHIISFPLDLQAGRYYWQLFAVIGGNNYLIESGALSVSANLLHEGAGFDGRTDAEKGLDAVEACLAGKASKDQLSYSIKGRTLTRYSVDELLKLKAYFICLVRKERGIKPKPVRVRL</sequence>
<reference evidence="1 2" key="1">
    <citation type="submission" date="2024-07" db="EMBL/GenBank/DDBJ databases">
        <title>Active virus-host system and metabolic interactions in a Lokiarchaeon culture.</title>
        <authorList>
            <person name="Ponce Toledo R.I."/>
            <person name="Rodrigues Oliveira T."/>
            <person name="Schleper C."/>
        </authorList>
    </citation>
    <scope>NUCLEOTIDE SEQUENCE [LARGE SCALE GENOMIC DNA]</scope>
    <source>
        <strain evidence="1 2">B35</strain>
    </source>
</reference>
<protein>
    <submittedName>
        <fullName evidence="1">Uncharacterized protein</fullName>
    </submittedName>
</protein>
<evidence type="ECO:0000313" key="1">
    <source>
        <dbReference type="EMBL" id="MEZ6853005.1"/>
    </source>
</evidence>